<gene>
    <name evidence="12" type="primary">hypF</name>
    <name evidence="12" type="ORF">KEF85_12845</name>
</gene>
<dbReference type="PROSITE" id="PS51160">
    <property type="entry name" value="ACYLPHOSPHATASE_3"/>
    <property type="match status" value="1"/>
</dbReference>
<proteinExistence type="inferred from homology"/>
<accession>A0A975RAM0</accession>
<dbReference type="InterPro" id="IPR043129">
    <property type="entry name" value="ATPase_NBD"/>
</dbReference>
<dbReference type="InterPro" id="IPR017968">
    <property type="entry name" value="Acylphosphatase_CS"/>
</dbReference>
<keyword evidence="5" id="KW-0863">Zinc-finger</keyword>
<feature type="domain" description="Acylphosphatase-like" evidence="10">
    <location>
        <begin position="10"/>
        <end position="97"/>
    </location>
</feature>
<dbReference type="InterPro" id="IPR017945">
    <property type="entry name" value="DHBP_synth_RibB-like_a/b_dom"/>
</dbReference>
<dbReference type="GO" id="GO:0051604">
    <property type="term" value="P:protein maturation"/>
    <property type="evidence" value="ECO:0007669"/>
    <property type="project" value="TreeGrafter"/>
</dbReference>
<dbReference type="SUPFAM" id="SSF53067">
    <property type="entry name" value="Actin-like ATPase domain"/>
    <property type="match status" value="1"/>
</dbReference>
<dbReference type="SUPFAM" id="SSF55821">
    <property type="entry name" value="YrdC/RibB"/>
    <property type="match status" value="1"/>
</dbReference>
<dbReference type="Pfam" id="PF07503">
    <property type="entry name" value="zf-HYPF"/>
    <property type="match status" value="2"/>
</dbReference>
<keyword evidence="9" id="KW-0378">Hydrolase</keyword>
<reference evidence="12" key="1">
    <citation type="submission" date="2021-04" db="EMBL/GenBank/DDBJ databases">
        <title>Draft genome sequence data of methanotrophic Methylovulum sp. strain S1L and Methylomonas sp. strain S2AM isolated from boreal lake water columns.</title>
        <authorList>
            <person name="Rissanen A.J."/>
            <person name="Mangayil R."/>
            <person name="Svenning M.M."/>
            <person name="Khanongnuch R."/>
        </authorList>
    </citation>
    <scope>NUCLEOTIDE SEQUENCE</scope>
    <source>
        <strain evidence="12">S2AM</strain>
    </source>
</reference>
<evidence type="ECO:0000259" key="10">
    <source>
        <dbReference type="PROSITE" id="PS51160"/>
    </source>
</evidence>
<dbReference type="InterPro" id="IPR036046">
    <property type="entry name" value="Acylphosphatase-like_dom_sf"/>
</dbReference>
<dbReference type="PIRSF" id="PIRSF006256">
    <property type="entry name" value="CMPcnvr_hdrg_mat"/>
    <property type="match status" value="1"/>
</dbReference>
<dbReference type="Gene3D" id="3.90.870.50">
    <property type="match status" value="1"/>
</dbReference>
<dbReference type="Gene3D" id="3.30.420.360">
    <property type="match status" value="1"/>
</dbReference>
<dbReference type="GO" id="GO:0016743">
    <property type="term" value="F:carboxyl- or carbamoyltransferase activity"/>
    <property type="evidence" value="ECO:0007669"/>
    <property type="project" value="UniProtKB-UniRule"/>
</dbReference>
<dbReference type="GO" id="GO:0003998">
    <property type="term" value="F:acylphosphatase activity"/>
    <property type="evidence" value="ECO:0007669"/>
    <property type="project" value="UniProtKB-EC"/>
</dbReference>
<dbReference type="EC" id="6.2.-.-" evidence="8"/>
<evidence type="ECO:0000256" key="6">
    <source>
        <dbReference type="ARBA" id="ARBA00022833"/>
    </source>
</evidence>
<feature type="domain" description="YrdC-like" evidence="11">
    <location>
        <begin position="208"/>
        <end position="392"/>
    </location>
</feature>
<dbReference type="PANTHER" id="PTHR42959:SF1">
    <property type="entry name" value="CARBAMOYLTRANSFERASE HYPF"/>
    <property type="match status" value="1"/>
</dbReference>
<evidence type="ECO:0000313" key="13">
    <source>
        <dbReference type="Proteomes" id="UP000676649"/>
    </source>
</evidence>
<dbReference type="Gene3D" id="3.30.420.40">
    <property type="match status" value="1"/>
</dbReference>
<comment type="pathway">
    <text evidence="1 8">Protein modification; [NiFe] hydrogenase maturation.</text>
</comment>
<dbReference type="Proteomes" id="UP000676649">
    <property type="component" value="Chromosome"/>
</dbReference>
<dbReference type="InterPro" id="IPR051060">
    <property type="entry name" value="Carbamoyltrans_HypF-like"/>
</dbReference>
<evidence type="ECO:0000256" key="5">
    <source>
        <dbReference type="ARBA" id="ARBA00022771"/>
    </source>
</evidence>
<dbReference type="GO" id="GO:0008270">
    <property type="term" value="F:zinc ion binding"/>
    <property type="evidence" value="ECO:0007669"/>
    <property type="project" value="UniProtKB-KW"/>
</dbReference>
<evidence type="ECO:0000256" key="1">
    <source>
        <dbReference type="ARBA" id="ARBA00004711"/>
    </source>
</evidence>
<comment type="similarity">
    <text evidence="2 8">Belongs to the carbamoyltransferase HypF family.</text>
</comment>
<dbReference type="Pfam" id="PF22521">
    <property type="entry name" value="HypF_C_2"/>
    <property type="match status" value="1"/>
</dbReference>
<dbReference type="InterPro" id="IPR041440">
    <property type="entry name" value="HypF_C"/>
</dbReference>
<sequence>MSSSDLPITALTIRLQGSVQGVGMRPAICRLARQLGLSGQVWNDAAGVTIQAWGIAPALAEFIRQIPLQAPPLAQISRLDSNELDAPVSSREFDIVTSQAGAVQTSVAADAALCPACLAEINDPANRRYRYPFTHCTDCGPRLSIVTALPYDRHHTRMAAFKPCPACQAEYENPADRRFHAQANACPVCGPRLELVDQQGKALIDLDADVLTATAALIRGGHIIAIKGVGGFHLACDAGNETAVNRLRQRKQRYAKPFAIMARDLVMLAEYVAISALEQQLLQSSAAPIVLLPQQGKALAGAVAPADDKLGCMLPYTPAQHILLQDLSEPIVLTSANVHEAPPCITNQVALEQLQGIADYYLWHDRDISRRLDDSVLRVMAGQPRLLRRARGYVPQTLPLPAGFAAAPPVLALGGQLKNTFCLLQRGQAIMSAHIGDLENAAVFTDYRQQLDNYQRLFGFQPGLLAVDQHEAYLSTQLGRQMQLDLALPLLSVQHHHAHIAACLAEQGFDLGAAPVLAVVLDGLGQGATGELWGGEFMLADYFGYQRLAAFQAIAMPGGAQAMRQPWRNTYAYLQNYFDWRQLQRDYAQLEIMTFLNQQNLAVLDTMLAQQLNAPLSSSCGRWFDALAAALGICPAAVSYEGQAAVGLEILATPVFGAQRGQGYPYQRIDTADKLVLSWRPFWLAVLNDLNLGVAKPVIAARIHHGLAVAIAETVISLGNIGADTVVLSGGVFQNRLLLEELSGLLRSAGKQVLSPSLLPANDGGLALGQAAVAAAQYLAGA</sequence>
<keyword evidence="4" id="KW-0479">Metal-binding</keyword>
<evidence type="ECO:0000313" key="12">
    <source>
        <dbReference type="EMBL" id="QWF72575.1"/>
    </source>
</evidence>
<dbReference type="PROSITE" id="PS00150">
    <property type="entry name" value="ACYLPHOSPHATASE_1"/>
    <property type="match status" value="1"/>
</dbReference>
<evidence type="ECO:0000259" key="11">
    <source>
        <dbReference type="PROSITE" id="PS51163"/>
    </source>
</evidence>
<dbReference type="GO" id="GO:0003725">
    <property type="term" value="F:double-stranded RNA binding"/>
    <property type="evidence" value="ECO:0007669"/>
    <property type="project" value="InterPro"/>
</dbReference>
<evidence type="ECO:0000256" key="8">
    <source>
        <dbReference type="PIRNR" id="PIRNR006256"/>
    </source>
</evidence>
<protein>
    <recommendedName>
        <fullName evidence="8">Carbamoyltransferase HypF</fullName>
        <ecNumber evidence="8">6.2.-.-</ecNumber>
    </recommendedName>
</protein>
<comment type="function">
    <text evidence="8">Involved in the maturation of [NiFe] hydrogenases. Along with HypE, it catalyzes the synthesis of the CN ligands of the active site iron of [NiFe]-hydrogenases. HypF functions as a carbamoyl transferase using carbamoylphosphate as a substrate and transferring the carboxamido moiety in an ATP-dependent reaction to the thiolate of the C-terminal cysteine of HypE yielding a protein-S-carboxamide.</text>
</comment>
<evidence type="ECO:0000256" key="4">
    <source>
        <dbReference type="ARBA" id="ARBA00022723"/>
    </source>
</evidence>
<dbReference type="AlphaFoldDB" id="A0A975RAM0"/>
<feature type="active site" evidence="9">
    <location>
        <position position="25"/>
    </location>
</feature>
<dbReference type="InterPro" id="IPR001792">
    <property type="entry name" value="Acylphosphatase-like_dom"/>
</dbReference>
<evidence type="ECO:0000256" key="9">
    <source>
        <dbReference type="PROSITE-ProRule" id="PRU00520"/>
    </source>
</evidence>
<dbReference type="SUPFAM" id="SSF54975">
    <property type="entry name" value="Acylphosphatase/BLUF domain-like"/>
    <property type="match status" value="1"/>
</dbReference>
<dbReference type="KEGG" id="mpad:KEF85_12845"/>
<dbReference type="Pfam" id="PF00708">
    <property type="entry name" value="Acylphosphatase"/>
    <property type="match status" value="1"/>
</dbReference>
<comment type="catalytic activity">
    <reaction evidence="7 8">
        <text>C-terminal L-cysteinyl-[HypE protein] + carbamoyl phosphate + ATP + H2O = C-terminal S-carboxamide-L-cysteinyl-[HypE protein] + AMP + phosphate + diphosphate + H(+)</text>
        <dbReference type="Rhea" id="RHEA:55636"/>
        <dbReference type="Rhea" id="RHEA-COMP:14247"/>
        <dbReference type="Rhea" id="RHEA-COMP:14392"/>
        <dbReference type="ChEBI" id="CHEBI:15377"/>
        <dbReference type="ChEBI" id="CHEBI:15378"/>
        <dbReference type="ChEBI" id="CHEBI:30616"/>
        <dbReference type="ChEBI" id="CHEBI:33019"/>
        <dbReference type="ChEBI" id="CHEBI:43474"/>
        <dbReference type="ChEBI" id="CHEBI:58228"/>
        <dbReference type="ChEBI" id="CHEBI:76913"/>
        <dbReference type="ChEBI" id="CHEBI:139126"/>
        <dbReference type="ChEBI" id="CHEBI:456215"/>
    </reaction>
</comment>
<evidence type="ECO:0000256" key="7">
    <source>
        <dbReference type="ARBA" id="ARBA00048220"/>
    </source>
</evidence>
<evidence type="ECO:0000256" key="3">
    <source>
        <dbReference type="ARBA" id="ARBA00022598"/>
    </source>
</evidence>
<dbReference type="EMBL" id="CP073754">
    <property type="protein sequence ID" value="QWF72575.1"/>
    <property type="molecule type" value="Genomic_DNA"/>
</dbReference>
<keyword evidence="13" id="KW-1185">Reference proteome</keyword>
<dbReference type="Pfam" id="PF01300">
    <property type="entry name" value="Sua5_yciO_yrdC"/>
    <property type="match status" value="1"/>
</dbReference>
<dbReference type="GO" id="GO:0016874">
    <property type="term" value="F:ligase activity"/>
    <property type="evidence" value="ECO:0007669"/>
    <property type="project" value="UniProtKB-UniRule"/>
</dbReference>
<name>A0A975RAM0_9GAMM</name>
<dbReference type="NCBIfam" id="TIGR00143">
    <property type="entry name" value="hypF"/>
    <property type="match status" value="1"/>
</dbReference>
<comment type="catalytic activity">
    <reaction evidence="9">
        <text>an acyl phosphate + H2O = a carboxylate + phosphate + H(+)</text>
        <dbReference type="Rhea" id="RHEA:14965"/>
        <dbReference type="ChEBI" id="CHEBI:15377"/>
        <dbReference type="ChEBI" id="CHEBI:15378"/>
        <dbReference type="ChEBI" id="CHEBI:29067"/>
        <dbReference type="ChEBI" id="CHEBI:43474"/>
        <dbReference type="ChEBI" id="CHEBI:59918"/>
        <dbReference type="EC" id="3.6.1.7"/>
    </reaction>
</comment>
<dbReference type="InterPro" id="IPR055128">
    <property type="entry name" value="HypF_C_2"/>
</dbReference>
<dbReference type="Gene3D" id="3.30.110.120">
    <property type="match status" value="1"/>
</dbReference>
<dbReference type="PROSITE" id="PS51163">
    <property type="entry name" value="YRDC"/>
    <property type="match status" value="1"/>
</dbReference>
<feature type="active site" evidence="9">
    <location>
        <position position="43"/>
    </location>
</feature>
<keyword evidence="6" id="KW-0862">Zinc</keyword>
<dbReference type="Pfam" id="PF17788">
    <property type="entry name" value="HypF_C"/>
    <property type="match status" value="1"/>
</dbReference>
<evidence type="ECO:0000256" key="2">
    <source>
        <dbReference type="ARBA" id="ARBA00008097"/>
    </source>
</evidence>
<dbReference type="InterPro" id="IPR006070">
    <property type="entry name" value="Sua5-like_dom"/>
</dbReference>
<dbReference type="InterPro" id="IPR011125">
    <property type="entry name" value="Znf_HypF"/>
</dbReference>
<keyword evidence="3 12" id="KW-0436">Ligase</keyword>
<dbReference type="InterPro" id="IPR004421">
    <property type="entry name" value="Carbamoyltransferase_HypF"/>
</dbReference>
<dbReference type="PANTHER" id="PTHR42959">
    <property type="entry name" value="CARBAMOYLTRANSFERASE"/>
    <property type="match status" value="1"/>
</dbReference>
<organism evidence="12 13">
    <name type="scientific">Methylomonas paludis</name>
    <dbReference type="NCBI Taxonomy" id="1173101"/>
    <lineage>
        <taxon>Bacteria</taxon>
        <taxon>Pseudomonadati</taxon>
        <taxon>Pseudomonadota</taxon>
        <taxon>Gammaproteobacteria</taxon>
        <taxon>Methylococcales</taxon>
        <taxon>Methylococcaceae</taxon>
        <taxon>Methylomonas</taxon>
    </lineage>
</organism>